<gene>
    <name evidence="2" type="ORF">MEDL_54886</name>
</gene>
<evidence type="ECO:0000313" key="3">
    <source>
        <dbReference type="Proteomes" id="UP000683360"/>
    </source>
</evidence>
<feature type="region of interest" description="Disordered" evidence="1">
    <location>
        <begin position="849"/>
        <end position="889"/>
    </location>
</feature>
<accession>A0A8S3U881</accession>
<feature type="compositionally biased region" description="Acidic residues" evidence="1">
    <location>
        <begin position="849"/>
        <end position="862"/>
    </location>
</feature>
<dbReference type="EMBL" id="CAJPWZ010002681">
    <property type="protein sequence ID" value="CAG2242694.1"/>
    <property type="molecule type" value="Genomic_DNA"/>
</dbReference>
<evidence type="ECO:0000313" key="2">
    <source>
        <dbReference type="EMBL" id="CAG2242694.1"/>
    </source>
</evidence>
<proteinExistence type="predicted"/>
<comment type="caution">
    <text evidence="2">The sequence shown here is derived from an EMBL/GenBank/DDBJ whole genome shotgun (WGS) entry which is preliminary data.</text>
</comment>
<dbReference type="Proteomes" id="UP000683360">
    <property type="component" value="Unassembled WGS sequence"/>
</dbReference>
<reference evidence="2" key="1">
    <citation type="submission" date="2021-03" db="EMBL/GenBank/DDBJ databases">
        <authorList>
            <person name="Bekaert M."/>
        </authorList>
    </citation>
    <scope>NUCLEOTIDE SEQUENCE</scope>
</reference>
<dbReference type="OrthoDB" id="6155048at2759"/>
<organism evidence="2 3">
    <name type="scientific">Mytilus edulis</name>
    <name type="common">Blue mussel</name>
    <dbReference type="NCBI Taxonomy" id="6550"/>
    <lineage>
        <taxon>Eukaryota</taxon>
        <taxon>Metazoa</taxon>
        <taxon>Spiralia</taxon>
        <taxon>Lophotrochozoa</taxon>
        <taxon>Mollusca</taxon>
        <taxon>Bivalvia</taxon>
        <taxon>Autobranchia</taxon>
        <taxon>Pteriomorphia</taxon>
        <taxon>Mytilida</taxon>
        <taxon>Mytiloidea</taxon>
        <taxon>Mytilidae</taxon>
        <taxon>Mytilinae</taxon>
        <taxon>Mytilus</taxon>
    </lineage>
</organism>
<keyword evidence="3" id="KW-1185">Reference proteome</keyword>
<dbReference type="AlphaFoldDB" id="A0A8S3U881"/>
<name>A0A8S3U881_MYTED</name>
<sequence length="889" mass="102552">MIHPDECRDALSSFIKTLTIQEKMHVIKSIFEEENNDINQKIECTQSTFDSISSLNELDIKVYLDSHNSVLLQTVLFVSQASIEKDSYRLAILLENIYKLRNANFLGPVSTLQNLTVLSLTNSKAAVDICGSSGAGGRYMTLCKWLGNIPSEANISPAGDILLVFDNEQIIGKTWNIKPNNKIKTSIITTVASIQLQNEKYSLQKDHQFHPASWFTKDRVNDVMNQVILEEIKEDYSQFKLFVTASIAQILDESVGKEMDIIDQIVTNCKQRRDLKTCPGCNNFFPKSKRKCPQCKIDLMKLPDTVTQNHDNQQQKVEVTPLTKKKDKSKADDDHIDSFRFGHVEHFHQTSEIPVFVMDPVFVNPNSIDNLKLVLRHLGKTAGIKRYGGEERDWVIVCCKEAFDSHKKEHPDVQEVKFVREFDWILLKTGDGHYEMNLMKSFVELNWDVFMRILVNRMGWTSEAAMKAAKMCYDNHKTWQLILTFHLGTLQELILPYVRKCLIETDENTLTESPTASGFLQFVKTKPFLVQSSKFMSKGLFHGRVHPRYQQIEMLDTVHRFLMPEQLQTFLSNHESMSKTGDESKGQGYDFILEEVNKGIKSWIRRGVASDNMWLSVCRNYDQLNEIRTKLKKILQLDTDNFNTRKINLDEAISDWRVCLREKEYLLKEKYIHESLQGEKLNEGLLKFTEEANRKRNYRLMEFFIHQEGPDDPTLKHPVFVTDSEADHYLSFHNQTIATIDHQIIDLIENFTDEDKKKSLIKTDTGDMEFTMDEFREFLKTNGALNEPMSIHILEDENMHDTCISEEQVPETLDHTADLVEGGVSLLEEANTSFFDNSADLFDMRDIGEEENELDSDRDSEESMVYIATPCTPQSSKAPSPRKRKRDSI</sequence>
<feature type="compositionally biased region" description="Basic residues" evidence="1">
    <location>
        <begin position="880"/>
        <end position="889"/>
    </location>
</feature>
<evidence type="ECO:0000256" key="1">
    <source>
        <dbReference type="SAM" id="MobiDB-lite"/>
    </source>
</evidence>
<protein>
    <submittedName>
        <fullName evidence="2">Uncharacterized protein</fullName>
    </submittedName>
</protein>